<evidence type="ECO:0000259" key="5">
    <source>
        <dbReference type="Pfam" id="PF20866"/>
    </source>
</evidence>
<keyword evidence="2 3" id="KW-0548">Nucleotidyltransferase</keyword>
<dbReference type="EMBL" id="JAGTIS010000009">
    <property type="protein sequence ID" value="MBT8767709.1"/>
    <property type="molecule type" value="Genomic_DNA"/>
</dbReference>
<dbReference type="InterPro" id="IPR017557">
    <property type="entry name" value="Holo-ACP_synthase"/>
</dbReference>
<dbReference type="EC" id="2.7.7.66" evidence="3"/>
<evidence type="ECO:0000313" key="6">
    <source>
        <dbReference type="EMBL" id="MBT8767709.1"/>
    </source>
</evidence>
<dbReference type="NCBIfam" id="TIGR03135">
    <property type="entry name" value="malonate_mdcG"/>
    <property type="match status" value="1"/>
</dbReference>
<organism evidence="6 7">
    <name type="scientific">Metapseudomonas boanensis</name>
    <dbReference type="NCBI Taxonomy" id="2822138"/>
    <lineage>
        <taxon>Bacteria</taxon>
        <taxon>Pseudomonadati</taxon>
        <taxon>Pseudomonadota</taxon>
        <taxon>Gammaproteobacteria</taxon>
        <taxon>Pseudomonadales</taxon>
        <taxon>Pseudomonadaceae</taxon>
        <taxon>Metapseudomonas</taxon>
    </lineage>
</organism>
<proteinExistence type="inferred from homology"/>
<evidence type="ECO:0000259" key="4">
    <source>
        <dbReference type="Pfam" id="PF10620"/>
    </source>
</evidence>
<gene>
    <name evidence="3" type="primary">mdcG</name>
    <name evidence="6" type="ORF">J7302_16480</name>
</gene>
<reference evidence="6 7" key="1">
    <citation type="submission" date="2021-04" db="EMBL/GenBank/DDBJ databases">
        <title>Pseudomonas boanensis sp. nov., a bacterium isolated from river water used for household purposes in Boane District, Mozambique.</title>
        <authorList>
            <person name="Nicklasson M."/>
            <person name="Martin-Rodriguez A.J."/>
            <person name="Thorell K."/>
            <person name="Neves L."/>
            <person name="Mussagy A."/>
            <person name="Rydberg H.A."/>
            <person name="Hernroth B."/>
            <person name="Svensson-Stadler L."/>
            <person name="Sjoling A."/>
        </authorList>
    </citation>
    <scope>NUCLEOTIDE SEQUENCE [LARGE SCALE GENOMIC DNA]</scope>
    <source>
        <strain evidence="6 7">DB1</strain>
    </source>
</reference>
<evidence type="ECO:0000256" key="2">
    <source>
        <dbReference type="ARBA" id="ARBA00022695"/>
    </source>
</evidence>
<sequence>MNKTPKPHDLLWGFAPDQLPADAPAWARLAMASGHPVVVRRAHCIPGQVAVGIRGTTRDQRYGTCMPLAAIQCRITPEQLTTPPATGTWPALRTLAEIKPLLDATGQPWGPTGGVGFQLATGIAVLHAASDLDLLLRAPNPFSRQQARELLAALAAASCRVDLQLETPAGAVALREWAGPSARVLLKCAEGARLVLDPWQALERAA</sequence>
<keyword evidence="1 3" id="KW-0808">Transferase</keyword>
<feature type="active site" evidence="3">
    <location>
        <position position="131"/>
    </location>
</feature>
<dbReference type="NCBIfam" id="NF002332">
    <property type="entry name" value="PRK01293.1"/>
    <property type="match status" value="1"/>
</dbReference>
<dbReference type="HAMAP" id="MF_00650">
    <property type="entry name" value="Malonate_MdcG"/>
    <property type="match status" value="1"/>
</dbReference>
<feature type="domain" description="Phosphoribosyl-dephospho-CoA transferase MdcG N-terminal" evidence="5">
    <location>
        <begin position="7"/>
        <end position="77"/>
    </location>
</feature>
<evidence type="ECO:0000256" key="1">
    <source>
        <dbReference type="ARBA" id="ARBA00022679"/>
    </source>
</evidence>
<name>A0ABS5XJ49_9GAMM</name>
<keyword evidence="7" id="KW-1185">Reference proteome</keyword>
<dbReference type="InterPro" id="IPR049180">
    <property type="entry name" value="MdcG_C"/>
</dbReference>
<comment type="similarity">
    <text evidence="3">Belongs to the MdcG family.</text>
</comment>
<dbReference type="RefSeq" id="WP_215377132.1">
    <property type="nucleotide sequence ID" value="NZ_JAGTIS010000009.1"/>
</dbReference>
<dbReference type="Pfam" id="PF10620">
    <property type="entry name" value="MdcG"/>
    <property type="match status" value="1"/>
</dbReference>
<evidence type="ECO:0000313" key="7">
    <source>
        <dbReference type="Proteomes" id="UP001519667"/>
    </source>
</evidence>
<dbReference type="Pfam" id="PF20866">
    <property type="entry name" value="MdcG_N"/>
    <property type="match status" value="1"/>
</dbReference>
<comment type="caution">
    <text evidence="6">The sequence shown here is derived from an EMBL/GenBank/DDBJ whole genome shotgun (WGS) entry which is preliminary data.</text>
</comment>
<feature type="active site" evidence="3">
    <location>
        <position position="133"/>
    </location>
</feature>
<accession>A0ABS5XJ49</accession>
<comment type="function">
    <text evidence="3">Transfers 2'-(5-triphosphoribosyl)-3'-dephosphocoenzyme-A to the apo-[acyl-carrier-protein] of the malonate decarboxylase to yield holo-[acyl-carrier-protein].</text>
</comment>
<feature type="domain" description="Phosphoribosyl-dephospho-CoA transferase MdcG C-terminal" evidence="4">
    <location>
        <begin position="87"/>
        <end position="197"/>
    </location>
</feature>
<comment type="catalytic activity">
    <reaction evidence="3">
        <text>apo-[malonate decarboxylase ACP] + 2'-(5''-triphospho-alpha-D-ribosyl)-3'-dephospho-CoA = holo-[malonate decarboxylase ACP] + diphosphate</text>
        <dbReference type="Rhea" id="RHEA:42644"/>
        <dbReference type="Rhea" id="RHEA-COMP:10160"/>
        <dbReference type="Rhea" id="RHEA-COMP:10161"/>
        <dbReference type="ChEBI" id="CHEBI:29999"/>
        <dbReference type="ChEBI" id="CHEBI:33019"/>
        <dbReference type="ChEBI" id="CHEBI:61378"/>
        <dbReference type="ChEBI" id="CHEBI:82683"/>
        <dbReference type="EC" id="2.7.7.66"/>
    </reaction>
</comment>
<dbReference type="InterPro" id="IPR048903">
    <property type="entry name" value="MdcG_N"/>
</dbReference>
<evidence type="ECO:0000256" key="3">
    <source>
        <dbReference type="HAMAP-Rule" id="MF_00650"/>
    </source>
</evidence>
<dbReference type="Proteomes" id="UP001519667">
    <property type="component" value="Unassembled WGS sequence"/>
</dbReference>
<protein>
    <recommendedName>
        <fullName evidence="3">Phosphoribosyl-dephospho-CoA transferase</fullName>
        <ecNumber evidence="3">2.7.7.66</ecNumber>
    </recommendedName>
    <alternativeName>
        <fullName evidence="3">Malonate decarboxylase holo-[acyl-carrier-protein] synthase</fullName>
        <shortName evidence="3">Holo-ACP synthase</shortName>
    </alternativeName>
</protein>